<evidence type="ECO:0000313" key="4">
    <source>
        <dbReference type="EMBL" id="KZM70001.1"/>
    </source>
</evidence>
<dbReference type="RefSeq" id="WP_067578180.1">
    <property type="nucleotide sequence ID" value="NZ_JABMCZ010000003.1"/>
</dbReference>
<dbReference type="PROSITE" id="PS51178">
    <property type="entry name" value="PASTA"/>
    <property type="match status" value="1"/>
</dbReference>
<evidence type="ECO:0000313" key="5">
    <source>
        <dbReference type="Proteomes" id="UP000076512"/>
    </source>
</evidence>
<sequence>MRSATAVCAIAAAALLSGCNADNQPAPPTPSTSASQPAPPTHPTSASQPSPASRPSAAGQPSAANRAVPDVRGERPVPAIQMLEQAGLRGNVQGGTGRGPNGGQCMVTSEDPAPGTSVPAGTTVTLHTGEASGPGPEGSAC</sequence>
<gene>
    <name evidence="4" type="ORF">AWN90_05235</name>
</gene>
<dbReference type="AlphaFoldDB" id="A0A164J392"/>
<evidence type="ECO:0000259" key="3">
    <source>
        <dbReference type="PROSITE" id="PS51178"/>
    </source>
</evidence>
<dbReference type="Pfam" id="PF03793">
    <property type="entry name" value="PASTA"/>
    <property type="match status" value="1"/>
</dbReference>
<keyword evidence="5" id="KW-1185">Reference proteome</keyword>
<dbReference type="EMBL" id="LWGR01000016">
    <property type="protein sequence ID" value="KZM70001.1"/>
    <property type="molecule type" value="Genomic_DNA"/>
</dbReference>
<feature type="region of interest" description="Disordered" evidence="1">
    <location>
        <begin position="19"/>
        <end position="141"/>
    </location>
</feature>
<dbReference type="SMART" id="SM00740">
    <property type="entry name" value="PASTA"/>
    <property type="match status" value="1"/>
</dbReference>
<name>A0A164J392_9NOCA</name>
<feature type="compositionally biased region" description="Low complexity" evidence="1">
    <location>
        <begin position="43"/>
        <end position="64"/>
    </location>
</feature>
<comment type="caution">
    <text evidence="4">The sequence shown here is derived from an EMBL/GenBank/DDBJ whole genome shotgun (WGS) entry which is preliminary data.</text>
</comment>
<evidence type="ECO:0000256" key="1">
    <source>
        <dbReference type="SAM" id="MobiDB-lite"/>
    </source>
</evidence>
<proteinExistence type="predicted"/>
<feature type="chain" id="PRO_5038442364" description="PASTA domain-containing protein" evidence="2">
    <location>
        <begin position="22"/>
        <end position="141"/>
    </location>
</feature>
<organism evidence="4 5">
    <name type="scientific">Nocardia terpenica</name>
    <dbReference type="NCBI Taxonomy" id="455432"/>
    <lineage>
        <taxon>Bacteria</taxon>
        <taxon>Bacillati</taxon>
        <taxon>Actinomycetota</taxon>
        <taxon>Actinomycetes</taxon>
        <taxon>Mycobacteriales</taxon>
        <taxon>Nocardiaceae</taxon>
        <taxon>Nocardia</taxon>
    </lineage>
</organism>
<dbReference type="Proteomes" id="UP000076512">
    <property type="component" value="Unassembled WGS sequence"/>
</dbReference>
<keyword evidence="2" id="KW-0732">Signal</keyword>
<dbReference type="CDD" id="cd06577">
    <property type="entry name" value="PASTA_pknB"/>
    <property type="match status" value="1"/>
</dbReference>
<feature type="compositionally biased region" description="Gly residues" evidence="1">
    <location>
        <begin position="92"/>
        <end position="102"/>
    </location>
</feature>
<protein>
    <recommendedName>
        <fullName evidence="3">PASTA domain-containing protein</fullName>
    </recommendedName>
</protein>
<reference evidence="4 5" key="1">
    <citation type="submission" date="2016-04" db="EMBL/GenBank/DDBJ databases">
        <authorList>
            <person name="Evans L.H."/>
            <person name="Alamgir A."/>
            <person name="Owens N."/>
            <person name="Weber N.D."/>
            <person name="Virtaneva K."/>
            <person name="Barbian K."/>
            <person name="Babar A."/>
            <person name="Rosenke K."/>
        </authorList>
    </citation>
    <scope>NUCLEOTIDE SEQUENCE [LARGE SCALE GENOMIC DNA]</scope>
    <source>
        <strain evidence="4 5">IFM 0406</strain>
    </source>
</reference>
<evidence type="ECO:0000256" key="2">
    <source>
        <dbReference type="SAM" id="SignalP"/>
    </source>
</evidence>
<dbReference type="PROSITE" id="PS51257">
    <property type="entry name" value="PROKAR_LIPOPROTEIN"/>
    <property type="match status" value="1"/>
</dbReference>
<feature type="domain" description="PASTA" evidence="3">
    <location>
        <begin position="62"/>
        <end position="130"/>
    </location>
</feature>
<dbReference type="InterPro" id="IPR005543">
    <property type="entry name" value="PASTA_dom"/>
</dbReference>
<accession>A0A164J392</accession>
<feature type="signal peptide" evidence="2">
    <location>
        <begin position="1"/>
        <end position="21"/>
    </location>
</feature>
<dbReference type="Gene3D" id="3.30.10.20">
    <property type="match status" value="1"/>
</dbReference>